<evidence type="ECO:0000313" key="3">
    <source>
        <dbReference type="Proteomes" id="UP000095214"/>
    </source>
</evidence>
<feature type="region of interest" description="Disordered" evidence="1">
    <location>
        <begin position="1"/>
        <end position="25"/>
    </location>
</feature>
<sequence length="280" mass="29553">MPKTTGSSEGPGSVTVRILSPGTATPSRRVVIDWVARIPRVSQSSTMEYPGSSRWTRPNTDLGPSSRSARPKTSRRVHAGDSEVKIFVPSNEYPPPGAGDAFVVEPKSTRSLPGSEMPKPKTSPAAASRRICSPRGFPCATRKRPSPTMIWCMLIPRAVPGAAAARRVCSAAIAVRPRPDPPNSAGTNAPRYPAPRRSARSAAGKELVASTSPARERMRARRSSERKCISGPFGGSAARPGAPGPPPLYPAGPRAPDATPHKGADGVRARPVIGYVKDCE</sequence>
<feature type="compositionally biased region" description="Polar residues" evidence="1">
    <location>
        <begin position="1"/>
        <end position="10"/>
    </location>
</feature>
<keyword evidence="3" id="KW-1185">Reference proteome</keyword>
<organism evidence="2 3">
    <name type="scientific">Pauljensenia hongkongensis</name>
    <dbReference type="NCBI Taxonomy" id="178339"/>
    <lineage>
        <taxon>Bacteria</taxon>
        <taxon>Bacillati</taxon>
        <taxon>Actinomycetota</taxon>
        <taxon>Actinomycetes</taxon>
        <taxon>Actinomycetales</taxon>
        <taxon>Actinomycetaceae</taxon>
        <taxon>Pauljensenia</taxon>
    </lineage>
</organism>
<evidence type="ECO:0000313" key="2">
    <source>
        <dbReference type="EMBL" id="AOS47429.1"/>
    </source>
</evidence>
<protein>
    <submittedName>
        <fullName evidence="2">Uncharacterized protein</fullName>
    </submittedName>
</protein>
<dbReference type="AlphaFoldDB" id="A0A1D8B2U4"/>
<dbReference type="Proteomes" id="UP000095214">
    <property type="component" value="Chromosome"/>
</dbReference>
<gene>
    <name evidence="2" type="ORF">BH719_05820</name>
</gene>
<feature type="region of interest" description="Disordered" evidence="1">
    <location>
        <begin position="175"/>
        <end position="280"/>
    </location>
</feature>
<proteinExistence type="predicted"/>
<dbReference type="KEGG" id="phon:BH719_05820"/>
<evidence type="ECO:0000256" key="1">
    <source>
        <dbReference type="SAM" id="MobiDB-lite"/>
    </source>
</evidence>
<feature type="region of interest" description="Disordered" evidence="1">
    <location>
        <begin position="41"/>
        <end position="129"/>
    </location>
</feature>
<feature type="compositionally biased region" description="Basic and acidic residues" evidence="1">
    <location>
        <begin position="259"/>
        <end position="268"/>
    </location>
</feature>
<feature type="compositionally biased region" description="Polar residues" evidence="1">
    <location>
        <begin position="41"/>
        <end position="68"/>
    </location>
</feature>
<accession>A0A1D8B2U4</accession>
<reference evidence="2 3" key="1">
    <citation type="submission" date="2016-09" db="EMBL/GenBank/DDBJ databases">
        <title>Complete genome sequence of Actinomyces hongkongensis HKU8.</title>
        <authorList>
            <person name="Gao Y.-X."/>
            <person name="Zhou Y.-Y."/>
            <person name="Xie Y."/>
            <person name="Wang M."/>
            <person name="Wang S.-J."/>
            <person name="Shen S.-G."/>
        </authorList>
    </citation>
    <scope>NUCLEOTIDE SEQUENCE [LARGE SCALE GENOMIC DNA]</scope>
    <source>
        <strain evidence="2 3">HKU8</strain>
    </source>
</reference>
<feature type="compositionally biased region" description="Basic and acidic residues" evidence="1">
    <location>
        <begin position="214"/>
        <end position="228"/>
    </location>
</feature>
<dbReference type="EMBL" id="CP017298">
    <property type="protein sequence ID" value="AOS47429.1"/>
    <property type="molecule type" value="Genomic_DNA"/>
</dbReference>
<name>A0A1D8B2U4_9ACTO</name>